<evidence type="ECO:0000256" key="9">
    <source>
        <dbReference type="ARBA" id="ARBA00023271"/>
    </source>
</evidence>
<gene>
    <name evidence="11" type="ORF">BZA70DRAFT_236038</name>
</gene>
<dbReference type="GeneID" id="90035876"/>
<dbReference type="RefSeq" id="XP_064769516.1">
    <property type="nucleotide sequence ID" value="XM_064910364.1"/>
</dbReference>
<evidence type="ECO:0000256" key="10">
    <source>
        <dbReference type="SAM" id="MobiDB-lite"/>
    </source>
</evidence>
<evidence type="ECO:0000256" key="5">
    <source>
        <dbReference type="ARBA" id="ARBA00022946"/>
    </source>
</evidence>
<organism evidence="11 12">
    <name type="scientific">Myxozyma melibiosi</name>
    <dbReference type="NCBI Taxonomy" id="54550"/>
    <lineage>
        <taxon>Eukaryota</taxon>
        <taxon>Fungi</taxon>
        <taxon>Dikarya</taxon>
        <taxon>Ascomycota</taxon>
        <taxon>Saccharomycotina</taxon>
        <taxon>Lipomycetes</taxon>
        <taxon>Lipomycetales</taxon>
        <taxon>Lipomycetaceae</taxon>
        <taxon>Myxozyma</taxon>
    </lineage>
</organism>
<protein>
    <recommendedName>
        <fullName evidence="3">Mitochondrial genome maintenance protein MGM101</fullName>
    </recommendedName>
</protein>
<dbReference type="InterPro" id="IPR009446">
    <property type="entry name" value="Mgm101"/>
</dbReference>
<keyword evidence="6" id="KW-0238">DNA-binding</keyword>
<dbReference type="PANTHER" id="PTHR31404">
    <property type="entry name" value="MITOCHONDRIAL GENOME MAINTENANCE PROTEIN MGM101"/>
    <property type="match status" value="1"/>
</dbReference>
<dbReference type="PANTHER" id="PTHR31404:SF0">
    <property type="entry name" value="MITOCHONDRIAL GENOME MAINTENANCE PROTEIN MGM101"/>
    <property type="match status" value="1"/>
</dbReference>
<dbReference type="Pfam" id="PF06420">
    <property type="entry name" value="Mgm101p"/>
    <property type="match status" value="1"/>
</dbReference>
<reference evidence="11 12" key="1">
    <citation type="submission" date="2024-03" db="EMBL/GenBank/DDBJ databases">
        <title>Genome-scale model development and genomic sequencing of the oleaginous clade Lipomyces.</title>
        <authorList>
            <consortium name="Lawrence Berkeley National Laboratory"/>
            <person name="Czajka J.J."/>
            <person name="Han Y."/>
            <person name="Kim J."/>
            <person name="Mondo S.J."/>
            <person name="Hofstad B.A."/>
            <person name="Robles A."/>
            <person name="Haridas S."/>
            <person name="Riley R."/>
            <person name="LaButti K."/>
            <person name="Pangilinan J."/>
            <person name="Andreopoulos W."/>
            <person name="Lipzen A."/>
            <person name="Yan J."/>
            <person name="Wang M."/>
            <person name="Ng V."/>
            <person name="Grigoriev I.V."/>
            <person name="Spatafora J.W."/>
            <person name="Magnuson J.K."/>
            <person name="Baker S.E."/>
            <person name="Pomraning K.R."/>
        </authorList>
    </citation>
    <scope>NUCLEOTIDE SEQUENCE [LARGE SCALE GENOMIC DNA]</scope>
    <source>
        <strain evidence="11 12">Phaff 52-87</strain>
    </source>
</reference>
<sequence>MDAISSIDFVDPKEAVVPTREPPASYLAKAQKAHTPSYSRSSSAPYSSSSYKSSSSRSSSDGGNSHVFATLEDVPLPVTDGSTDWARSFQGIGSAAYPPEIAEILSQELEPDWIEIKPDGILYLPEIHYRRILNKAFGPGGWGLVPRSETVVSPKTVSREFGLVCHGRLVSIARGEQIYFDAEGVPTASEGCKSNAMMRCCKDLGVASELWDPRFIRRFKKTYCDEAFVEHISTKRKKKMWKRKDVNWEYPYRSASF</sequence>
<evidence type="ECO:0000256" key="8">
    <source>
        <dbReference type="ARBA" id="ARBA00023204"/>
    </source>
</evidence>
<keyword evidence="12" id="KW-1185">Reference proteome</keyword>
<evidence type="ECO:0000256" key="2">
    <source>
        <dbReference type="ARBA" id="ARBA00007053"/>
    </source>
</evidence>
<dbReference type="Proteomes" id="UP001498771">
    <property type="component" value="Unassembled WGS sequence"/>
</dbReference>
<evidence type="ECO:0000256" key="3">
    <source>
        <dbReference type="ARBA" id="ARBA00013628"/>
    </source>
</evidence>
<evidence type="ECO:0000256" key="4">
    <source>
        <dbReference type="ARBA" id="ARBA00022763"/>
    </source>
</evidence>
<evidence type="ECO:0000256" key="6">
    <source>
        <dbReference type="ARBA" id="ARBA00023125"/>
    </source>
</evidence>
<keyword evidence="7" id="KW-0496">Mitochondrion</keyword>
<evidence type="ECO:0000313" key="12">
    <source>
        <dbReference type="Proteomes" id="UP001498771"/>
    </source>
</evidence>
<comment type="subcellular location">
    <subcellularLocation>
        <location evidence="1">Mitochondrion matrix</location>
        <location evidence="1">Mitochondrion nucleoid</location>
    </subcellularLocation>
</comment>
<keyword evidence="9" id="KW-1135">Mitochondrion nucleoid</keyword>
<keyword evidence="4" id="KW-0227">DNA damage</keyword>
<name>A0ABR1F9F8_9ASCO</name>
<dbReference type="EMBL" id="JBBJBU010000002">
    <property type="protein sequence ID" value="KAK7206483.1"/>
    <property type="molecule type" value="Genomic_DNA"/>
</dbReference>
<accession>A0ABR1F9F8</accession>
<keyword evidence="8" id="KW-0234">DNA repair</keyword>
<evidence type="ECO:0000313" key="11">
    <source>
        <dbReference type="EMBL" id="KAK7206483.1"/>
    </source>
</evidence>
<evidence type="ECO:0000256" key="1">
    <source>
        <dbReference type="ARBA" id="ARBA00004436"/>
    </source>
</evidence>
<feature type="region of interest" description="Disordered" evidence="10">
    <location>
        <begin position="1"/>
        <end position="66"/>
    </location>
</feature>
<comment type="caution">
    <text evidence="11">The sequence shown here is derived from an EMBL/GenBank/DDBJ whole genome shotgun (WGS) entry which is preliminary data.</text>
</comment>
<feature type="compositionally biased region" description="Low complexity" evidence="10">
    <location>
        <begin position="36"/>
        <end position="60"/>
    </location>
</feature>
<comment type="similarity">
    <text evidence="2">Belongs to the MGM101 family.</text>
</comment>
<evidence type="ECO:0000256" key="7">
    <source>
        <dbReference type="ARBA" id="ARBA00023128"/>
    </source>
</evidence>
<proteinExistence type="inferred from homology"/>
<keyword evidence="5" id="KW-0809">Transit peptide</keyword>